<organism evidence="2 3">
    <name type="scientific">Ascaris lumbricoides</name>
    <name type="common">Giant roundworm</name>
    <dbReference type="NCBI Taxonomy" id="6252"/>
    <lineage>
        <taxon>Eukaryota</taxon>
        <taxon>Metazoa</taxon>
        <taxon>Ecdysozoa</taxon>
        <taxon>Nematoda</taxon>
        <taxon>Chromadorea</taxon>
        <taxon>Rhabditida</taxon>
        <taxon>Spirurina</taxon>
        <taxon>Ascaridomorpha</taxon>
        <taxon>Ascaridoidea</taxon>
        <taxon>Ascarididae</taxon>
        <taxon>Ascaris</taxon>
    </lineage>
</organism>
<dbReference type="Proteomes" id="UP000036681">
    <property type="component" value="Unplaced"/>
</dbReference>
<evidence type="ECO:0000313" key="2">
    <source>
        <dbReference type="Proteomes" id="UP000036681"/>
    </source>
</evidence>
<reference evidence="3" key="1">
    <citation type="submission" date="2017-02" db="UniProtKB">
        <authorList>
            <consortium name="WormBaseParasite"/>
        </authorList>
    </citation>
    <scope>IDENTIFICATION</scope>
</reference>
<protein>
    <submittedName>
        <fullName evidence="3">Retrotransposon protein, putative, Ty3-gypsy subclass</fullName>
    </submittedName>
</protein>
<evidence type="ECO:0000313" key="3">
    <source>
        <dbReference type="WBParaSite" id="ALUE_0001122401-mRNA-1"/>
    </source>
</evidence>
<feature type="compositionally biased region" description="Gly residues" evidence="1">
    <location>
        <begin position="213"/>
        <end position="238"/>
    </location>
</feature>
<sequence length="245" mass="25878">MMASSAPQDTKKNKWATIGPFVVADRARGANRVPTQTFVACCRVVWFGKPTKFSTMQLCAIVVCGTKGPYGFAHYERMGKRAFQRHKVFFFGGHSAASIDQSFRMEQTFYTKDHLLQRQFQRSWEGRSIGAASDHHAISFIETPPARFCLIVSRDCGDKYGGGMGSSRYGDGVGSGRYGGDRSSVRCGSGGNSCTYGPSRRGGGGDGRRGARRGGNGGSGGGARCGEGSGSGGGGGGGRGRRRAG</sequence>
<proteinExistence type="predicted"/>
<feature type="region of interest" description="Disordered" evidence="1">
    <location>
        <begin position="182"/>
        <end position="245"/>
    </location>
</feature>
<dbReference type="AlphaFoldDB" id="A0A0M3I3J5"/>
<evidence type="ECO:0000256" key="1">
    <source>
        <dbReference type="SAM" id="MobiDB-lite"/>
    </source>
</evidence>
<accession>A0A0M3I3J5</accession>
<keyword evidence="2" id="KW-1185">Reference proteome</keyword>
<dbReference type="WBParaSite" id="ALUE_0001122401-mRNA-1">
    <property type="protein sequence ID" value="ALUE_0001122401-mRNA-1"/>
    <property type="gene ID" value="ALUE_0001122401"/>
</dbReference>
<name>A0A0M3I3J5_ASCLU</name>